<dbReference type="InterPro" id="IPR032675">
    <property type="entry name" value="LRR_dom_sf"/>
</dbReference>
<dbReference type="AlphaFoldDB" id="A0A0H2S1I5"/>
<dbReference type="STRING" id="27342.A0A0H2S1I5"/>
<sequence length="578" mass="66269">MAIVSNLEDGTQSFESELHEVLSSWIAYKEAIPKRWKKDVNPINPMSYNDLQTFGLTGCTRLISRARKSAKLLTSLSDTLRDLSFIIQAESKAAQENFEAVANMCSLLFLPNEILTHIFQFVVNGEPKSTHSTRSKAAFTLSHVSQVFRSTALHCASLWTDICGKSGIDILSLSRSKDRKLDVATVVNVTRGGDSEELEVEQSLIDALNHSERWRSLDIRFMAKRAPVRQQPDLMLNRNSNLRQAFRETDVRSLETLRITNTNNDFAMFNDYDEFQLWNTPNLRCLESFQYFPLSLPGLANLTRLDVTLKPGQLHLADFHRDLSCMKKLEYLSLKVDNPLYAYGELRLFQTLELPAVRHLNIEMETQRQIWIDIFEPFFYSMAFPNAVDLYVKLSGFIEKGYREDDEAFHVLYREMETIVQHNAQFPLVEHFYLEANDKNIRTTTTAFFKRTQQSKISVSIPLQLFPNVKHLTLRSNTCLCPHQLATPSGNLLGNPALETITVQVTNSPAKEVAAFVEHLFTQQTECGEWEEFRELIVEDNRLGDEVKKITKVYAGDDAVEWCKRRRDGTTADENIID</sequence>
<evidence type="ECO:0000313" key="2">
    <source>
        <dbReference type="Proteomes" id="UP000053477"/>
    </source>
</evidence>
<name>A0A0H2S1I5_9AGAM</name>
<evidence type="ECO:0000313" key="1">
    <source>
        <dbReference type="EMBL" id="KLO18190.1"/>
    </source>
</evidence>
<organism evidence="1 2">
    <name type="scientific">Schizopora paradoxa</name>
    <dbReference type="NCBI Taxonomy" id="27342"/>
    <lineage>
        <taxon>Eukaryota</taxon>
        <taxon>Fungi</taxon>
        <taxon>Dikarya</taxon>
        <taxon>Basidiomycota</taxon>
        <taxon>Agaricomycotina</taxon>
        <taxon>Agaricomycetes</taxon>
        <taxon>Hymenochaetales</taxon>
        <taxon>Schizoporaceae</taxon>
        <taxon>Schizopora</taxon>
    </lineage>
</organism>
<protein>
    <submittedName>
        <fullName evidence="1">Uncharacterized protein</fullName>
    </submittedName>
</protein>
<dbReference type="InParanoid" id="A0A0H2S1I5"/>
<dbReference type="EMBL" id="KQ085897">
    <property type="protein sequence ID" value="KLO18190.1"/>
    <property type="molecule type" value="Genomic_DNA"/>
</dbReference>
<accession>A0A0H2S1I5</accession>
<gene>
    <name evidence="1" type="ORF">SCHPADRAFT_993796</name>
</gene>
<dbReference type="Proteomes" id="UP000053477">
    <property type="component" value="Unassembled WGS sequence"/>
</dbReference>
<reference evidence="1 2" key="1">
    <citation type="submission" date="2015-04" db="EMBL/GenBank/DDBJ databases">
        <title>Complete genome sequence of Schizopora paradoxa KUC8140, a cosmopolitan wood degrader in East Asia.</title>
        <authorList>
            <consortium name="DOE Joint Genome Institute"/>
            <person name="Min B."/>
            <person name="Park H."/>
            <person name="Jang Y."/>
            <person name="Kim J.-J."/>
            <person name="Kim K.H."/>
            <person name="Pangilinan J."/>
            <person name="Lipzen A."/>
            <person name="Riley R."/>
            <person name="Grigoriev I.V."/>
            <person name="Spatafora J.W."/>
            <person name="Choi I.-G."/>
        </authorList>
    </citation>
    <scope>NUCLEOTIDE SEQUENCE [LARGE SCALE GENOMIC DNA]</scope>
    <source>
        <strain evidence="1 2">KUC8140</strain>
    </source>
</reference>
<proteinExistence type="predicted"/>
<keyword evidence="2" id="KW-1185">Reference proteome</keyword>
<dbReference type="Gene3D" id="3.80.10.10">
    <property type="entry name" value="Ribonuclease Inhibitor"/>
    <property type="match status" value="1"/>
</dbReference>
<dbReference type="SUPFAM" id="SSF52047">
    <property type="entry name" value="RNI-like"/>
    <property type="match status" value="1"/>
</dbReference>